<comment type="caution">
    <text evidence="1">The sequence shown here is derived from an EMBL/GenBank/DDBJ whole genome shotgun (WGS) entry which is preliminary data.</text>
</comment>
<dbReference type="Proteomes" id="UP000030403">
    <property type="component" value="Unassembled WGS sequence"/>
</dbReference>
<name>A0A0A5FZL1_9BACI</name>
<organism evidence="1 2">
    <name type="scientific">Pontibacillus marinus BH030004 = DSM 16465</name>
    <dbReference type="NCBI Taxonomy" id="1385511"/>
    <lineage>
        <taxon>Bacteria</taxon>
        <taxon>Bacillati</taxon>
        <taxon>Bacillota</taxon>
        <taxon>Bacilli</taxon>
        <taxon>Bacillales</taxon>
        <taxon>Bacillaceae</taxon>
        <taxon>Pontibacillus</taxon>
    </lineage>
</organism>
<keyword evidence="2" id="KW-1185">Reference proteome</keyword>
<dbReference type="RefSeq" id="WP_154657380.1">
    <property type="nucleotide sequence ID" value="NZ_AULJ01000060.1"/>
</dbReference>
<accession>A0A0A5FZL1</accession>
<evidence type="ECO:0000313" key="1">
    <source>
        <dbReference type="EMBL" id="KGX84260.1"/>
    </source>
</evidence>
<reference evidence="1 2" key="1">
    <citation type="submission" date="2013-08" db="EMBL/GenBank/DDBJ databases">
        <authorList>
            <person name="Huang J."/>
            <person name="Wang G."/>
        </authorList>
    </citation>
    <scope>NUCLEOTIDE SEQUENCE [LARGE SCALE GENOMIC DNA]</scope>
    <source>
        <strain evidence="1 2">BH030004</strain>
    </source>
</reference>
<gene>
    <name evidence="1" type="ORF">N783_17980</name>
</gene>
<proteinExistence type="predicted"/>
<protein>
    <submittedName>
        <fullName evidence="1">Uncharacterized protein</fullName>
    </submittedName>
</protein>
<dbReference type="STRING" id="1385511.GCA_000425225_03859"/>
<sequence>MFSNIMAVIFLGLVVYLIVSEKSEVDSKTIKESRKEAKAKKEMWM</sequence>
<evidence type="ECO:0000313" key="2">
    <source>
        <dbReference type="Proteomes" id="UP000030403"/>
    </source>
</evidence>
<dbReference type="AlphaFoldDB" id="A0A0A5FZL1"/>
<dbReference type="EMBL" id="AVPF01000061">
    <property type="protein sequence ID" value="KGX84260.1"/>
    <property type="molecule type" value="Genomic_DNA"/>
</dbReference>